<proteinExistence type="predicted"/>
<gene>
    <name evidence="2" type="primary">aglS2</name>
    <name evidence="2" type="ORF">HSEST_1924</name>
</gene>
<dbReference type="InterPro" id="IPR031897">
    <property type="entry name" value="AglS"/>
</dbReference>
<dbReference type="GeneID" id="68858558"/>
<evidence type="ECO:0000313" key="2">
    <source>
        <dbReference type="EMBL" id="QSG15443.1"/>
    </source>
</evidence>
<dbReference type="RefSeq" id="WP_229120712.1">
    <property type="nucleotide sequence ID" value="NZ_CP064791.1"/>
</dbReference>
<feature type="transmembrane region" description="Helical" evidence="1">
    <location>
        <begin position="178"/>
        <end position="205"/>
    </location>
</feature>
<feature type="transmembrane region" description="Helical" evidence="1">
    <location>
        <begin position="261"/>
        <end position="285"/>
    </location>
</feature>
<dbReference type="AlphaFoldDB" id="A0A897NXG6"/>
<keyword evidence="2" id="KW-0328">Glycosyltransferase</keyword>
<dbReference type="Pfam" id="PF15971">
    <property type="entry name" value="Mannosyl_trans4"/>
    <property type="match status" value="1"/>
</dbReference>
<keyword evidence="2" id="KW-0808">Transferase</keyword>
<keyword evidence="1" id="KW-1133">Transmembrane helix</keyword>
<sequence length="453" mass="49037">MEFPDAVPVDSTRELHDWLVDNWWVVLVAGSVGVVGLATVVKFAGSPFYIHKDSALFQHGGWYILNGGTLYVDIWDLKPPLIYWVSAVLALLSFGNMAVLQIYGIIAAVAAVSGGIIFVGLTAHRLTDDRFAALVAAGSMLLVTSLYTFPYAGIRPKYFAFLCGAGALYFALEDRSLASGVAAALAAGFWQLGGLLAFLVVAINADRGGARGAGRTIAGGLVVTVLTVLPFVLTGRTIPLFVEVVLGPIYGVERYTLVGRLLTLIVELGPGLLLVPIAFAGYALAIRRDWRTYWWVASGGGLYSLQIFLEFQGTIELVLFFVFLALGAGVLTAELSVPSRQSTLAGVLVVLILLSGLWAESSVIPGNDAAVDLQEDHDIPNYEDLPPDPPNSPSMQEIYWEKQKPDNCHYRLGHKQKYFEMVTGGSINKTTCGQWPYDREPLPWVLDALNPLS</sequence>
<organism evidence="2 3">
    <name type="scientific">Halapricum desulfuricans</name>
    <dbReference type="NCBI Taxonomy" id="2841257"/>
    <lineage>
        <taxon>Archaea</taxon>
        <taxon>Methanobacteriati</taxon>
        <taxon>Methanobacteriota</taxon>
        <taxon>Stenosarchaea group</taxon>
        <taxon>Halobacteria</taxon>
        <taxon>Halobacteriales</taxon>
        <taxon>Haloarculaceae</taxon>
        <taxon>Halapricum</taxon>
    </lineage>
</organism>
<dbReference type="GO" id="GO:0004169">
    <property type="term" value="F:dolichyl-phosphate-mannose-protein mannosyltransferase activity"/>
    <property type="evidence" value="ECO:0007669"/>
    <property type="project" value="InterPro"/>
</dbReference>
<accession>A0A897NXG6</accession>
<evidence type="ECO:0000256" key="1">
    <source>
        <dbReference type="SAM" id="Phobius"/>
    </source>
</evidence>
<feature type="transmembrane region" description="Helical" evidence="1">
    <location>
        <begin position="23"/>
        <end position="44"/>
    </location>
</feature>
<name>A0A897NXG6_9EURY</name>
<keyword evidence="1" id="KW-0812">Transmembrane</keyword>
<feature type="transmembrane region" description="Helical" evidence="1">
    <location>
        <begin position="217"/>
        <end position="241"/>
    </location>
</feature>
<reference evidence="2 3" key="1">
    <citation type="submission" date="2020-11" db="EMBL/GenBank/DDBJ databases">
        <title>Carbohydrate-dependent, anaerobic sulfur respiration: A novel catabolism in halophilic archaea.</title>
        <authorList>
            <person name="Sorokin D.Y."/>
            <person name="Messina E."/>
            <person name="Smedile F."/>
            <person name="La Cono V."/>
            <person name="Hallsworth J.E."/>
            <person name="Yakimov M.M."/>
        </authorList>
    </citation>
    <scope>NUCLEOTIDE SEQUENCE [LARGE SCALE GENOMIC DNA]</scope>
    <source>
        <strain evidence="2 3">HSR-Est</strain>
    </source>
</reference>
<protein>
    <submittedName>
        <fullName evidence="2">Dolichol phosphate-mannose mannosyltransferase</fullName>
    </submittedName>
</protein>
<feature type="transmembrane region" description="Helical" evidence="1">
    <location>
        <begin position="292"/>
        <end position="309"/>
    </location>
</feature>
<keyword evidence="1" id="KW-0472">Membrane</keyword>
<feature type="transmembrane region" description="Helical" evidence="1">
    <location>
        <begin position="130"/>
        <end position="149"/>
    </location>
</feature>
<feature type="transmembrane region" description="Helical" evidence="1">
    <location>
        <begin position="342"/>
        <end position="359"/>
    </location>
</feature>
<keyword evidence="3" id="KW-1185">Reference proteome</keyword>
<dbReference type="Proteomes" id="UP000663292">
    <property type="component" value="Chromosome"/>
</dbReference>
<dbReference type="EMBL" id="CP064791">
    <property type="protein sequence ID" value="QSG15443.1"/>
    <property type="molecule type" value="Genomic_DNA"/>
</dbReference>
<feature type="transmembrane region" description="Helical" evidence="1">
    <location>
        <begin position="81"/>
        <end position="100"/>
    </location>
</feature>
<evidence type="ECO:0000313" key="3">
    <source>
        <dbReference type="Proteomes" id="UP000663292"/>
    </source>
</evidence>
<feature type="transmembrane region" description="Helical" evidence="1">
    <location>
        <begin position="105"/>
        <end position="124"/>
    </location>
</feature>
<feature type="transmembrane region" description="Helical" evidence="1">
    <location>
        <begin position="315"/>
        <end position="335"/>
    </location>
</feature>